<name>A0A6A6U2X8_9PEZI</name>
<dbReference type="SUPFAM" id="SSF55298">
    <property type="entry name" value="YjgF-like"/>
    <property type="match status" value="2"/>
</dbReference>
<evidence type="ECO:0000256" key="3">
    <source>
        <dbReference type="ARBA" id="ARBA00029814"/>
    </source>
</evidence>
<accession>A0A6A6U2X8</accession>
<dbReference type="Gene3D" id="3.40.50.620">
    <property type="entry name" value="HUPs"/>
    <property type="match status" value="1"/>
</dbReference>
<dbReference type="PANTHER" id="PTHR12196:SF2">
    <property type="entry name" value="DIPHTHINE--AMMONIA LIGASE"/>
    <property type="match status" value="1"/>
</dbReference>
<evidence type="ECO:0000256" key="6">
    <source>
        <dbReference type="SAM" id="MobiDB-lite"/>
    </source>
</evidence>
<sequence>MAAPSNLKVIALISGGKDSLFSILHCLANGHEVVALGNLYPAQVVQDEKGHQFENELDTDSYMYQTVGHSVIKHYEDALGIALYRRALSGSAVDKSLNYSPNGTAKKGDEAEDLFLLLQDIQQKHPDANAVSTGAILSTYQRMRVESVAIRLKLTPLSFLWQYPYLSPHRDASLLEDMHTVAQDARIIKVASGGLDETFLNKLVSDPRTVARIVNKIRFYDPAVGAVLGEGGEYETLAFGGPRPLWRKKIVFASTNVLASEGGSFALHLEDSRTVEYQPEDEHGDISQLRIPPLLDAEFEYLAKEAFSPPAKSMKVSRPAGILNMGTSTGRLTNIQMPGESAEEQMRAIANVVDSKGVIATTLLLRNMSDFQAVNSIYGQIFTASLPPSRVTIATGDLLPEGCLVSFSANRFRDTIYSRSGLHVQSRSYWAPANIGPYSQAICEPLYSRSDASITSNIVHVAGQIPLVPSSMEVLTLTQIRTMDPSAEASTLTDHSVALALQHLWRIGRATNVTAWTGGIVFINAKCGPGAIEAFAHKALRQWQAIHTLSLDQQRDKEEDEIPDRGLNDITLQRPSSTDTRSPLPNAGCINSLDDIPPAYALLVADLPRGAPVEWWSMGFASKRLDWRSENMGLGVNGHTTTCRVSGTVIQWLGFERMKDVETVAELIKGEGLVLRLYATVRLPDWLADLGPLVVPCNGIWDEREQDLEAVMVAVKYGS</sequence>
<keyword evidence="8" id="KW-0378">Hydrolase</keyword>
<dbReference type="FunFam" id="3.40.50.620:FF:000145">
    <property type="entry name" value="ATP-binding domain containing protein"/>
    <property type="match status" value="1"/>
</dbReference>
<dbReference type="AlphaFoldDB" id="A0A6A6U2X8"/>
<dbReference type="InterPro" id="IPR035959">
    <property type="entry name" value="RutC-like_sf"/>
</dbReference>
<proteinExistence type="predicted"/>
<dbReference type="SUPFAM" id="SSF52402">
    <property type="entry name" value="Adenine nucleotide alpha hydrolases-like"/>
    <property type="match status" value="1"/>
</dbReference>
<evidence type="ECO:0000256" key="2">
    <source>
        <dbReference type="ARBA" id="ARBA00018426"/>
    </source>
</evidence>
<dbReference type="Pfam" id="PF01902">
    <property type="entry name" value="Diphthami_syn_2"/>
    <property type="match status" value="1"/>
</dbReference>
<evidence type="ECO:0000313" key="8">
    <source>
        <dbReference type="EMBL" id="KAF2666016.1"/>
    </source>
</evidence>
<dbReference type="InterPro" id="IPR030662">
    <property type="entry name" value="DPH6/MJ0570"/>
</dbReference>
<dbReference type="InterPro" id="IPR002761">
    <property type="entry name" value="Diphthami_syn_dom"/>
</dbReference>
<gene>
    <name evidence="8" type="ORF">BT63DRAFT_47099</name>
</gene>
<dbReference type="GO" id="GO:0017178">
    <property type="term" value="F:diphthine-ammonia ligase activity"/>
    <property type="evidence" value="ECO:0007669"/>
    <property type="project" value="UniProtKB-EC"/>
</dbReference>
<evidence type="ECO:0000256" key="1">
    <source>
        <dbReference type="ARBA" id="ARBA00012089"/>
    </source>
</evidence>
<dbReference type="Gene3D" id="3.90.1490.10">
    <property type="entry name" value="putative n-type atp pyrophosphatase, domain 2"/>
    <property type="match status" value="1"/>
</dbReference>
<organism evidence="8 9">
    <name type="scientific">Microthyrium microscopicum</name>
    <dbReference type="NCBI Taxonomy" id="703497"/>
    <lineage>
        <taxon>Eukaryota</taxon>
        <taxon>Fungi</taxon>
        <taxon>Dikarya</taxon>
        <taxon>Ascomycota</taxon>
        <taxon>Pezizomycotina</taxon>
        <taxon>Dothideomycetes</taxon>
        <taxon>Dothideomycetes incertae sedis</taxon>
        <taxon>Microthyriales</taxon>
        <taxon>Microthyriaceae</taxon>
        <taxon>Microthyrium</taxon>
    </lineage>
</organism>
<evidence type="ECO:0000256" key="5">
    <source>
        <dbReference type="ARBA" id="ARBA00048108"/>
    </source>
</evidence>
<feature type="compositionally biased region" description="Basic and acidic residues" evidence="6">
    <location>
        <begin position="553"/>
        <end position="567"/>
    </location>
</feature>
<reference evidence="8" key="1">
    <citation type="journal article" date="2020" name="Stud. Mycol.">
        <title>101 Dothideomycetes genomes: a test case for predicting lifestyles and emergence of pathogens.</title>
        <authorList>
            <person name="Haridas S."/>
            <person name="Albert R."/>
            <person name="Binder M."/>
            <person name="Bloem J."/>
            <person name="Labutti K."/>
            <person name="Salamov A."/>
            <person name="Andreopoulos B."/>
            <person name="Baker S."/>
            <person name="Barry K."/>
            <person name="Bills G."/>
            <person name="Bluhm B."/>
            <person name="Cannon C."/>
            <person name="Castanera R."/>
            <person name="Culley D."/>
            <person name="Daum C."/>
            <person name="Ezra D."/>
            <person name="Gonzalez J."/>
            <person name="Henrissat B."/>
            <person name="Kuo A."/>
            <person name="Liang C."/>
            <person name="Lipzen A."/>
            <person name="Lutzoni F."/>
            <person name="Magnuson J."/>
            <person name="Mondo S."/>
            <person name="Nolan M."/>
            <person name="Ohm R."/>
            <person name="Pangilinan J."/>
            <person name="Park H.-J."/>
            <person name="Ramirez L."/>
            <person name="Alfaro M."/>
            <person name="Sun H."/>
            <person name="Tritt A."/>
            <person name="Yoshinaga Y."/>
            <person name="Zwiers L.-H."/>
            <person name="Turgeon B."/>
            <person name="Goodwin S."/>
            <person name="Spatafora J."/>
            <person name="Crous P."/>
            <person name="Grigoriev I."/>
        </authorList>
    </citation>
    <scope>NUCLEOTIDE SEQUENCE</scope>
    <source>
        <strain evidence="8">CBS 115976</strain>
    </source>
</reference>
<dbReference type="NCBIfam" id="TIGR00290">
    <property type="entry name" value="MJ0570_dom"/>
    <property type="match status" value="1"/>
</dbReference>
<dbReference type="Gene3D" id="3.30.1330.40">
    <property type="entry name" value="RutC-like"/>
    <property type="match status" value="2"/>
</dbReference>
<dbReference type="OrthoDB" id="686384at2759"/>
<dbReference type="PANTHER" id="PTHR12196">
    <property type="entry name" value="DOMAIN OF UNKNOWN FUNCTION 71 DUF71 -CONTAINING PROTEIN"/>
    <property type="match status" value="1"/>
</dbReference>
<feature type="compositionally biased region" description="Polar residues" evidence="6">
    <location>
        <begin position="570"/>
        <end position="583"/>
    </location>
</feature>
<evidence type="ECO:0000256" key="4">
    <source>
        <dbReference type="ARBA" id="ARBA00031552"/>
    </source>
</evidence>
<protein>
    <recommendedName>
        <fullName evidence="2">Diphthine--ammonia ligase</fullName>
        <ecNumber evidence="1">6.3.1.14</ecNumber>
    </recommendedName>
    <alternativeName>
        <fullName evidence="3">Diphthamide synthase</fullName>
    </alternativeName>
    <alternativeName>
        <fullName evidence="4">Diphthamide synthetase</fullName>
    </alternativeName>
</protein>
<dbReference type="GO" id="GO:0016787">
    <property type="term" value="F:hydrolase activity"/>
    <property type="evidence" value="ECO:0007669"/>
    <property type="project" value="UniProtKB-KW"/>
</dbReference>
<feature type="region of interest" description="Disordered" evidence="6">
    <location>
        <begin position="553"/>
        <end position="584"/>
    </location>
</feature>
<comment type="catalytic activity">
    <reaction evidence="5">
        <text>diphthine-[translation elongation factor 2] + NH4(+) + ATP = diphthamide-[translation elongation factor 2] + AMP + diphosphate + H(+)</text>
        <dbReference type="Rhea" id="RHEA:19753"/>
        <dbReference type="Rhea" id="RHEA-COMP:10172"/>
        <dbReference type="Rhea" id="RHEA-COMP:10174"/>
        <dbReference type="ChEBI" id="CHEBI:15378"/>
        <dbReference type="ChEBI" id="CHEBI:16692"/>
        <dbReference type="ChEBI" id="CHEBI:28938"/>
        <dbReference type="ChEBI" id="CHEBI:30616"/>
        <dbReference type="ChEBI" id="CHEBI:33019"/>
        <dbReference type="ChEBI" id="CHEBI:82696"/>
        <dbReference type="ChEBI" id="CHEBI:456215"/>
        <dbReference type="EC" id="6.3.1.14"/>
    </reaction>
</comment>
<keyword evidence="9" id="KW-1185">Reference proteome</keyword>
<dbReference type="CDD" id="cd01994">
    <property type="entry name" value="AANH_PF0828-like"/>
    <property type="match status" value="1"/>
</dbReference>
<feature type="domain" description="Diphthamide synthase" evidence="7">
    <location>
        <begin position="8"/>
        <end position="255"/>
    </location>
</feature>
<evidence type="ECO:0000313" key="9">
    <source>
        <dbReference type="Proteomes" id="UP000799302"/>
    </source>
</evidence>
<dbReference type="EC" id="6.3.1.14" evidence="1"/>
<dbReference type="EMBL" id="MU004239">
    <property type="protein sequence ID" value="KAF2666016.1"/>
    <property type="molecule type" value="Genomic_DNA"/>
</dbReference>
<dbReference type="GO" id="GO:0017183">
    <property type="term" value="P:protein histidyl modification to diphthamide"/>
    <property type="evidence" value="ECO:0007669"/>
    <property type="project" value="TreeGrafter"/>
</dbReference>
<dbReference type="InterPro" id="IPR014729">
    <property type="entry name" value="Rossmann-like_a/b/a_fold"/>
</dbReference>
<evidence type="ECO:0000259" key="7">
    <source>
        <dbReference type="Pfam" id="PF01902"/>
    </source>
</evidence>
<dbReference type="Proteomes" id="UP000799302">
    <property type="component" value="Unassembled WGS sequence"/>
</dbReference>